<evidence type="ECO:0000256" key="1">
    <source>
        <dbReference type="ARBA" id="ARBA00022603"/>
    </source>
</evidence>
<evidence type="ECO:0000256" key="4">
    <source>
        <dbReference type="ARBA" id="ARBA00039081"/>
    </source>
</evidence>
<evidence type="ECO:0000256" key="7">
    <source>
        <dbReference type="PROSITE-ProRule" id="PRU01016"/>
    </source>
</evidence>
<dbReference type="PANTHER" id="PTHR46098">
    <property type="entry name" value="TRNA (CYTOSINE(38)-C(5))-METHYLTRANSFERASE"/>
    <property type="match status" value="1"/>
</dbReference>
<dbReference type="GO" id="GO:0032259">
    <property type="term" value="P:methylation"/>
    <property type="evidence" value="ECO:0007669"/>
    <property type="project" value="UniProtKB-KW"/>
</dbReference>
<dbReference type="InterPro" id="IPR031303">
    <property type="entry name" value="C5_meth_CS"/>
</dbReference>
<keyword evidence="1 7" id="KW-0489">Methyltransferase</keyword>
<dbReference type="SUPFAM" id="SSF53335">
    <property type="entry name" value="S-adenosyl-L-methionine-dependent methyltransferases"/>
    <property type="match status" value="1"/>
</dbReference>
<dbReference type="InterPro" id="IPR029063">
    <property type="entry name" value="SAM-dependent_MTases_sf"/>
</dbReference>
<evidence type="ECO:0000256" key="2">
    <source>
        <dbReference type="ARBA" id="ARBA00022679"/>
    </source>
</evidence>
<evidence type="ECO:0000256" key="8">
    <source>
        <dbReference type="RuleBase" id="RU000416"/>
    </source>
</evidence>
<dbReference type="PROSITE" id="PS00095">
    <property type="entry name" value="C5_MTASE_2"/>
    <property type="match status" value="1"/>
</dbReference>
<evidence type="ECO:0000256" key="5">
    <source>
        <dbReference type="ARBA" id="ARBA00039681"/>
    </source>
</evidence>
<comment type="caution">
    <text evidence="9">The sequence shown here is derived from an EMBL/GenBank/DDBJ whole genome shotgun (WGS) entry which is preliminary data.</text>
</comment>
<keyword evidence="3 7" id="KW-0949">S-adenosyl-L-methionine</keyword>
<feature type="active site" evidence="7">
    <location>
        <position position="131"/>
    </location>
</feature>
<reference evidence="9 10" key="1">
    <citation type="submission" date="2023-11" db="EMBL/GenBank/DDBJ databases">
        <title>Halocaridina rubra genome assembly.</title>
        <authorList>
            <person name="Smith C."/>
        </authorList>
    </citation>
    <scope>NUCLEOTIDE SEQUENCE [LARGE SCALE GENOMIC DNA]</scope>
    <source>
        <strain evidence="9">EP-1</strain>
        <tissue evidence="9">Whole</tissue>
    </source>
</reference>
<keyword evidence="10" id="KW-1185">Reference proteome</keyword>
<dbReference type="InterPro" id="IPR001525">
    <property type="entry name" value="C5_MeTfrase"/>
</dbReference>
<evidence type="ECO:0000313" key="10">
    <source>
        <dbReference type="Proteomes" id="UP001381693"/>
    </source>
</evidence>
<dbReference type="Gene3D" id="3.40.50.150">
    <property type="entry name" value="Vaccinia Virus protein VP39"/>
    <property type="match status" value="1"/>
</dbReference>
<name>A0AAN8XM11_HALRR</name>
<dbReference type="PROSITE" id="PS51679">
    <property type="entry name" value="SAM_MT_C5"/>
    <property type="match status" value="1"/>
</dbReference>
<evidence type="ECO:0000256" key="3">
    <source>
        <dbReference type="ARBA" id="ARBA00022691"/>
    </source>
</evidence>
<dbReference type="AlphaFoldDB" id="A0AAN8XM11"/>
<evidence type="ECO:0000313" key="9">
    <source>
        <dbReference type="EMBL" id="KAK7080674.1"/>
    </source>
</evidence>
<dbReference type="PANTHER" id="PTHR46098:SF1">
    <property type="entry name" value="TRNA (CYTOSINE(38)-C(5))-METHYLTRANSFERASE"/>
    <property type="match status" value="1"/>
</dbReference>
<gene>
    <name evidence="9" type="primary">TRDMT1</name>
    <name evidence="9" type="ORF">SK128_019267</name>
</gene>
<protein>
    <recommendedName>
        <fullName evidence="5">tRNA (cytosine(38)-C(5))-methyltransferase</fullName>
        <ecNumber evidence="4">2.1.1.204</ecNumber>
    </recommendedName>
    <alternativeName>
        <fullName evidence="6">DNA (cytosine-5)-methyltransferase-like protein 2</fullName>
    </alternativeName>
</protein>
<accession>A0AAN8XM11</accession>
<dbReference type="PRINTS" id="PR00105">
    <property type="entry name" value="C5METTRFRASE"/>
</dbReference>
<organism evidence="9 10">
    <name type="scientific">Halocaridina rubra</name>
    <name type="common">Hawaiian red shrimp</name>
    <dbReference type="NCBI Taxonomy" id="373956"/>
    <lineage>
        <taxon>Eukaryota</taxon>
        <taxon>Metazoa</taxon>
        <taxon>Ecdysozoa</taxon>
        <taxon>Arthropoda</taxon>
        <taxon>Crustacea</taxon>
        <taxon>Multicrustacea</taxon>
        <taxon>Malacostraca</taxon>
        <taxon>Eumalacostraca</taxon>
        <taxon>Eucarida</taxon>
        <taxon>Decapoda</taxon>
        <taxon>Pleocyemata</taxon>
        <taxon>Caridea</taxon>
        <taxon>Atyoidea</taxon>
        <taxon>Atyidae</taxon>
        <taxon>Halocaridina</taxon>
    </lineage>
</organism>
<dbReference type="EC" id="2.1.1.204" evidence="4"/>
<dbReference type="NCBIfam" id="TIGR00675">
    <property type="entry name" value="dcm"/>
    <property type="match status" value="1"/>
</dbReference>
<dbReference type="Proteomes" id="UP001381693">
    <property type="component" value="Unassembled WGS sequence"/>
</dbReference>
<dbReference type="Gene3D" id="3.90.120.10">
    <property type="entry name" value="DNA Methylase, subunit A, domain 2"/>
    <property type="match status" value="1"/>
</dbReference>
<dbReference type="EMBL" id="JAXCGZ010005825">
    <property type="protein sequence ID" value="KAK7080674.1"/>
    <property type="molecule type" value="Genomic_DNA"/>
</dbReference>
<dbReference type="GO" id="GO:0005634">
    <property type="term" value="C:nucleus"/>
    <property type="evidence" value="ECO:0007669"/>
    <property type="project" value="TreeGrafter"/>
</dbReference>
<proteinExistence type="inferred from homology"/>
<keyword evidence="2 7" id="KW-0808">Transferase</keyword>
<sequence length="432" mass="49714">MEKNNYHITKPIDLRDFKLVIGRCQREENRKKTSEQILRKRIHYFIMEETETTHRALRILELYSGIGGMHVAAKETGLPFEIVGSYEINTTALDVYRHNFPQTPKAYNIMGLTLEQLTAFAPDIIMMSPPCQPFTRQGLKRDVADARTSSLLHLLGLLEEVHNPPSKILLENVVGFEKSLARERLLEMLSKRNYTWQEFLLSPTQFGIPNSRLRYYLLAKLQPASFCFTVSNELKEAVPFCLCAVNSSLTSCNCSKTRLNSLYNMLYKYHSSKNVATLETGDLYSDFPLPLSSYLNNDTNYEQLLLKDKILDKYCMILDIVDRNFTRCCCFTKGYGHYVEGTGSVIRQDMNVDISSVYNKVNNLPVGDPKRLDLLKKLKLRYFTPDEIAKLMCFPSWFTLPQSLTVRQKYRVLGNSINILVVTSLLLILCEE</sequence>
<dbReference type="Pfam" id="PF00145">
    <property type="entry name" value="DNA_methylase"/>
    <property type="match status" value="1"/>
</dbReference>
<dbReference type="GO" id="GO:0008168">
    <property type="term" value="F:methyltransferase activity"/>
    <property type="evidence" value="ECO:0007669"/>
    <property type="project" value="UniProtKB-KW"/>
</dbReference>
<dbReference type="InterPro" id="IPR050750">
    <property type="entry name" value="C5-MTase"/>
</dbReference>
<evidence type="ECO:0000256" key="6">
    <source>
        <dbReference type="ARBA" id="ARBA00042810"/>
    </source>
</evidence>
<comment type="similarity">
    <text evidence="7 8">Belongs to the class I-like SAM-binding methyltransferase superfamily. C5-methyltransferase family.</text>
</comment>